<comment type="subunit">
    <text evidence="5">Homodimer.</text>
</comment>
<comment type="subcellular location">
    <subcellularLocation>
        <location evidence="5">Cytoplasm</location>
    </subcellularLocation>
</comment>
<proteinExistence type="inferred from homology"/>
<comment type="function">
    <text evidence="5">Specifically methylates the pseudouridine at position 1915 (m3Psi1915) in 23S rRNA.</text>
</comment>
<dbReference type="InterPro" id="IPR029028">
    <property type="entry name" value="Alpha/beta_knot_MTases"/>
</dbReference>
<dbReference type="HAMAP" id="MF_00658">
    <property type="entry name" value="23SrRNA_methyltr_H"/>
    <property type="match status" value="1"/>
</dbReference>
<keyword evidence="5" id="KW-0963">Cytoplasm</keyword>
<reference evidence="6 7" key="1">
    <citation type="journal article" date="2016" name="Nat. Commun.">
        <title>Thousands of microbial genomes shed light on interconnected biogeochemical processes in an aquifer system.</title>
        <authorList>
            <person name="Anantharaman K."/>
            <person name="Brown C.T."/>
            <person name="Hug L.A."/>
            <person name="Sharon I."/>
            <person name="Castelle C.J."/>
            <person name="Probst A.J."/>
            <person name="Thomas B.C."/>
            <person name="Singh A."/>
            <person name="Wilkins M.J."/>
            <person name="Karaoz U."/>
            <person name="Brodie E.L."/>
            <person name="Williams K.H."/>
            <person name="Hubbard S.S."/>
            <person name="Banfield J.F."/>
        </authorList>
    </citation>
    <scope>NUCLEOTIDE SEQUENCE [LARGE SCALE GENOMIC DNA]</scope>
</reference>
<keyword evidence="2 5" id="KW-0808">Transferase</keyword>
<name>A0A1F6H343_9PROT</name>
<feature type="binding site" evidence="5">
    <location>
        <position position="102"/>
    </location>
    <ligand>
        <name>S-adenosyl-L-methionine</name>
        <dbReference type="ChEBI" id="CHEBI:59789"/>
    </ligand>
</feature>
<evidence type="ECO:0000256" key="2">
    <source>
        <dbReference type="ARBA" id="ARBA00022679"/>
    </source>
</evidence>
<comment type="caution">
    <text evidence="6">The sequence shown here is derived from an EMBL/GenBank/DDBJ whole genome shotgun (WGS) entry which is preliminary data.</text>
</comment>
<dbReference type="EMBL" id="MFNF01000001">
    <property type="protein sequence ID" value="OGH04818.1"/>
    <property type="molecule type" value="Genomic_DNA"/>
</dbReference>
<dbReference type="Proteomes" id="UP000177583">
    <property type="component" value="Unassembled WGS sequence"/>
</dbReference>
<evidence type="ECO:0000313" key="7">
    <source>
        <dbReference type="Proteomes" id="UP000177583"/>
    </source>
</evidence>
<evidence type="ECO:0000256" key="5">
    <source>
        <dbReference type="HAMAP-Rule" id="MF_00658"/>
    </source>
</evidence>
<comment type="similarity">
    <text evidence="4 5">Belongs to the RNA methyltransferase RlmH family.</text>
</comment>
<evidence type="ECO:0000313" key="6">
    <source>
        <dbReference type="EMBL" id="OGH04818.1"/>
    </source>
</evidence>
<dbReference type="Gene3D" id="3.40.1280.10">
    <property type="match status" value="1"/>
</dbReference>
<dbReference type="InterPro" id="IPR029026">
    <property type="entry name" value="tRNA_m1G_MTases_N"/>
</dbReference>
<dbReference type="SUPFAM" id="SSF75217">
    <property type="entry name" value="alpha/beta knot"/>
    <property type="match status" value="1"/>
</dbReference>
<keyword evidence="1 5" id="KW-0489">Methyltransferase</keyword>
<dbReference type="GO" id="GO:0005737">
    <property type="term" value="C:cytoplasm"/>
    <property type="evidence" value="ECO:0007669"/>
    <property type="project" value="UniProtKB-SubCell"/>
</dbReference>
<evidence type="ECO:0000256" key="3">
    <source>
        <dbReference type="ARBA" id="ARBA00022691"/>
    </source>
</evidence>
<dbReference type="PANTHER" id="PTHR33603">
    <property type="entry name" value="METHYLTRANSFERASE"/>
    <property type="match status" value="1"/>
</dbReference>
<evidence type="ECO:0000256" key="4">
    <source>
        <dbReference type="ARBA" id="ARBA00038303"/>
    </source>
</evidence>
<dbReference type="Pfam" id="PF02590">
    <property type="entry name" value="SPOUT_MTase"/>
    <property type="match status" value="1"/>
</dbReference>
<dbReference type="AlphaFoldDB" id="A0A1F6H343"/>
<comment type="caution">
    <text evidence="5">Lacks conserved residue(s) required for the propagation of feature annotation.</text>
</comment>
<evidence type="ECO:0000256" key="1">
    <source>
        <dbReference type="ARBA" id="ARBA00022603"/>
    </source>
</evidence>
<dbReference type="CDD" id="cd18081">
    <property type="entry name" value="RlmH-like"/>
    <property type="match status" value="1"/>
</dbReference>
<gene>
    <name evidence="5" type="primary">rlmH</name>
    <name evidence="6" type="ORF">A2557_07480</name>
</gene>
<dbReference type="PANTHER" id="PTHR33603:SF1">
    <property type="entry name" value="RIBOSOMAL RNA LARGE SUBUNIT METHYLTRANSFERASE H"/>
    <property type="match status" value="1"/>
</dbReference>
<comment type="catalytic activity">
    <reaction evidence="5">
        <text>pseudouridine(1915) in 23S rRNA + S-adenosyl-L-methionine = N(3)-methylpseudouridine(1915) in 23S rRNA + S-adenosyl-L-homocysteine + H(+)</text>
        <dbReference type="Rhea" id="RHEA:42752"/>
        <dbReference type="Rhea" id="RHEA-COMP:10221"/>
        <dbReference type="Rhea" id="RHEA-COMP:10222"/>
        <dbReference type="ChEBI" id="CHEBI:15378"/>
        <dbReference type="ChEBI" id="CHEBI:57856"/>
        <dbReference type="ChEBI" id="CHEBI:59789"/>
        <dbReference type="ChEBI" id="CHEBI:65314"/>
        <dbReference type="ChEBI" id="CHEBI:74486"/>
        <dbReference type="EC" id="2.1.1.177"/>
    </reaction>
</comment>
<keyword evidence="5" id="KW-0698">rRNA processing</keyword>
<keyword evidence="3 5" id="KW-0949">S-adenosyl-L-methionine</keyword>
<feature type="binding site" evidence="5">
    <location>
        <position position="70"/>
    </location>
    <ligand>
        <name>S-adenosyl-L-methionine</name>
        <dbReference type="ChEBI" id="CHEBI:59789"/>
    </ligand>
</feature>
<dbReference type="EC" id="2.1.1.177" evidence="5"/>
<accession>A0A1F6H343</accession>
<dbReference type="InterPro" id="IPR003742">
    <property type="entry name" value="RlmH-like"/>
</dbReference>
<sequence>MRSFRLFFVGRTKEAYLKEGINLYLKRLVPYSKVEVVEVKEGSGDPSQVMAQEAERILAQLGPQAYVVVLDEAGSAKGSVELSELFQKLSLFGTSHLDFVVGGAWGIAPALKERANLKLSFSKFTFTHQMIRLLLVEQLYRAMTLVKGEKYHNP</sequence>
<dbReference type="GO" id="GO:0070038">
    <property type="term" value="F:rRNA (pseudouridine-N3-)-methyltransferase activity"/>
    <property type="evidence" value="ECO:0007669"/>
    <property type="project" value="UniProtKB-UniRule"/>
</dbReference>
<organism evidence="6 7">
    <name type="scientific">Candidatus Lambdaproteobacteria bacterium RIFOXYD2_FULL_56_26</name>
    <dbReference type="NCBI Taxonomy" id="1817773"/>
    <lineage>
        <taxon>Bacteria</taxon>
        <taxon>Pseudomonadati</taxon>
        <taxon>Pseudomonadota</taxon>
        <taxon>Candidatus Lambdaproteobacteria</taxon>
    </lineage>
</organism>
<dbReference type="PIRSF" id="PIRSF004505">
    <property type="entry name" value="MT_bac"/>
    <property type="match status" value="1"/>
</dbReference>
<protein>
    <recommendedName>
        <fullName evidence="5">Ribosomal RNA large subunit methyltransferase H</fullName>
        <ecNumber evidence="5">2.1.1.177</ecNumber>
    </recommendedName>
    <alternativeName>
        <fullName evidence="5">23S rRNA (pseudouridine1915-N3)-methyltransferase</fullName>
    </alternativeName>
    <alternativeName>
        <fullName evidence="5">23S rRNA m3Psi1915 methyltransferase</fullName>
    </alternativeName>
    <alternativeName>
        <fullName evidence="5">rRNA (pseudouridine-N3-)-methyltransferase RlmH</fullName>
    </alternativeName>
</protein>